<protein>
    <recommendedName>
        <fullName evidence="3">DUF2829 domain-containing protein</fullName>
    </recommendedName>
</protein>
<keyword evidence="2" id="KW-1185">Reference proteome</keyword>
<comment type="caution">
    <text evidence="1">The sequence shown here is derived from an EMBL/GenBank/DDBJ whole genome shotgun (WGS) entry which is preliminary data.</text>
</comment>
<name>A0ABS7MMS3_9ACTN</name>
<organism evidence="1 2">
    <name type="scientific">Collinsella ureilytica</name>
    <dbReference type="NCBI Taxonomy" id="2869515"/>
    <lineage>
        <taxon>Bacteria</taxon>
        <taxon>Bacillati</taxon>
        <taxon>Actinomycetota</taxon>
        <taxon>Coriobacteriia</taxon>
        <taxon>Coriobacteriales</taxon>
        <taxon>Coriobacteriaceae</taxon>
        <taxon>Collinsella</taxon>
    </lineage>
</organism>
<evidence type="ECO:0008006" key="3">
    <source>
        <dbReference type="Google" id="ProtNLM"/>
    </source>
</evidence>
<proteinExistence type="predicted"/>
<sequence length="112" mass="12833">MKKQYHVILKDMTNNTPLKVWDVNGQEWTRGVYNDEAAAWAAYHSTSARQALIDSDRSLNARLNTGRAVWLECCTVDDDGEPDEWLDPLDVKEYTGDDYRAEVYGDDGEDEE</sequence>
<evidence type="ECO:0000313" key="2">
    <source>
        <dbReference type="Proteomes" id="UP000700908"/>
    </source>
</evidence>
<evidence type="ECO:0000313" key="1">
    <source>
        <dbReference type="EMBL" id="MBY4798338.1"/>
    </source>
</evidence>
<dbReference type="RefSeq" id="WP_222200062.1">
    <property type="nucleotide sequence ID" value="NZ_JAIMFO010000010.1"/>
</dbReference>
<gene>
    <name evidence="1" type="ORF">K6V98_08265</name>
</gene>
<reference evidence="1 2" key="1">
    <citation type="submission" date="2021-08" db="EMBL/GenBank/DDBJ databases">
        <title>Collinsella faecalis sp. nov. isolated from swine faeces.</title>
        <authorList>
            <person name="Oh B.S."/>
            <person name="Lee J.H."/>
        </authorList>
    </citation>
    <scope>NUCLEOTIDE SEQUENCE [LARGE SCALE GENOMIC DNA]</scope>
    <source>
        <strain evidence="1 2">AGMB00827</strain>
    </source>
</reference>
<dbReference type="Proteomes" id="UP000700908">
    <property type="component" value="Unassembled WGS sequence"/>
</dbReference>
<dbReference type="EMBL" id="JAIMFO010000010">
    <property type="protein sequence ID" value="MBY4798338.1"/>
    <property type="molecule type" value="Genomic_DNA"/>
</dbReference>
<accession>A0ABS7MMS3</accession>